<keyword evidence="5" id="KW-0997">Cell inner membrane</keyword>
<keyword evidence="9" id="KW-0472">Membrane</keyword>
<evidence type="ECO:0000256" key="12">
    <source>
        <dbReference type="ARBA" id="ARBA00041756"/>
    </source>
</evidence>
<dbReference type="InterPro" id="IPR014030">
    <property type="entry name" value="Ketoacyl_synth_N"/>
</dbReference>
<organism evidence="15 16">
    <name type="scientific">Candidatus Korobacter versatilis</name>
    <dbReference type="NCBI Taxonomy" id="658062"/>
    <lineage>
        <taxon>Bacteria</taxon>
        <taxon>Pseudomonadati</taxon>
        <taxon>Acidobacteriota</taxon>
        <taxon>Terriglobia</taxon>
        <taxon>Terriglobales</taxon>
        <taxon>Candidatus Korobacteraceae</taxon>
        <taxon>Candidatus Korobacter</taxon>
    </lineage>
</organism>
<dbReference type="SMART" id="SM00825">
    <property type="entry name" value="PKS_KS"/>
    <property type="match status" value="1"/>
</dbReference>
<dbReference type="InterPro" id="IPR000794">
    <property type="entry name" value="Beta-ketoacyl_synthase"/>
</dbReference>
<dbReference type="InterPro" id="IPR014031">
    <property type="entry name" value="Ketoacyl_synth_C"/>
</dbReference>
<evidence type="ECO:0000256" key="11">
    <source>
        <dbReference type="ARBA" id="ARBA00039445"/>
    </source>
</evidence>
<comment type="caution">
    <text evidence="15">The sequence shown here is derived from an EMBL/GenBank/DDBJ whole genome shotgun (WGS) entry which is preliminary data.</text>
</comment>
<dbReference type="GO" id="GO:0006633">
    <property type="term" value="P:fatty acid biosynthetic process"/>
    <property type="evidence" value="ECO:0007669"/>
    <property type="project" value="InterPro"/>
</dbReference>
<comment type="function">
    <text evidence="10">Proposed to synthesize NOD factor fatty acyl chain. Involved in the synthesis of a highly unsaturated fatty acid moiety, which forms part of a lipo-oligosaccharide that is responsible for host specificity.</text>
</comment>
<evidence type="ECO:0000313" key="15">
    <source>
        <dbReference type="EMBL" id="MBI2677939.1"/>
    </source>
</evidence>
<dbReference type="Gene3D" id="3.40.47.10">
    <property type="match status" value="1"/>
</dbReference>
<name>A0A932EP65_9BACT</name>
<evidence type="ECO:0000256" key="3">
    <source>
        <dbReference type="ARBA" id="ARBA00022458"/>
    </source>
</evidence>
<accession>A0A932EP65</accession>
<protein>
    <recommendedName>
        <fullName evidence="11">Nodulation protein E</fullName>
    </recommendedName>
    <alternativeName>
        <fullName evidence="12">Host-specificity of nodulation protein B</fullName>
    </alternativeName>
</protein>
<comment type="similarity">
    <text evidence="2 13">Belongs to the thiolase-like superfamily. Beta-ketoacyl-ACP synthases family.</text>
</comment>
<dbReference type="GO" id="GO:0004315">
    <property type="term" value="F:3-oxoacyl-[acyl-carrier-protein] synthase activity"/>
    <property type="evidence" value="ECO:0007669"/>
    <property type="project" value="InterPro"/>
</dbReference>
<feature type="domain" description="Ketosynthase family 3 (KS3)" evidence="14">
    <location>
        <begin position="2"/>
        <end position="413"/>
    </location>
</feature>
<keyword evidence="3" id="KW-0536">Nodulation</keyword>
<evidence type="ECO:0000256" key="9">
    <source>
        <dbReference type="ARBA" id="ARBA00023136"/>
    </source>
</evidence>
<dbReference type="EMBL" id="JACPNR010000005">
    <property type="protein sequence ID" value="MBI2677939.1"/>
    <property type="molecule type" value="Genomic_DNA"/>
</dbReference>
<evidence type="ECO:0000256" key="7">
    <source>
        <dbReference type="ARBA" id="ARBA00022692"/>
    </source>
</evidence>
<dbReference type="Proteomes" id="UP000779809">
    <property type="component" value="Unassembled WGS sequence"/>
</dbReference>
<dbReference type="FunFam" id="3.40.47.10:FF:000018">
    <property type="entry name" value="3-oxoacyl-[acyl-carrier-protein] synthase 2"/>
    <property type="match status" value="1"/>
</dbReference>
<evidence type="ECO:0000256" key="2">
    <source>
        <dbReference type="ARBA" id="ARBA00008467"/>
    </source>
</evidence>
<proteinExistence type="inferred from homology"/>
<reference evidence="15" key="1">
    <citation type="submission" date="2020-07" db="EMBL/GenBank/DDBJ databases">
        <title>Huge and variable diversity of episymbiotic CPR bacteria and DPANN archaea in groundwater ecosystems.</title>
        <authorList>
            <person name="He C.Y."/>
            <person name="Keren R."/>
            <person name="Whittaker M."/>
            <person name="Farag I.F."/>
            <person name="Doudna J."/>
            <person name="Cate J.H.D."/>
            <person name="Banfield J.F."/>
        </authorList>
    </citation>
    <scope>NUCLEOTIDE SEQUENCE</scope>
    <source>
        <strain evidence="15">NC_groundwater_580_Pr5_B-0.1um_64_19</strain>
    </source>
</reference>
<keyword evidence="7" id="KW-0812">Transmembrane</keyword>
<dbReference type="PANTHER" id="PTHR11712">
    <property type="entry name" value="POLYKETIDE SYNTHASE-RELATED"/>
    <property type="match status" value="1"/>
</dbReference>
<dbReference type="PANTHER" id="PTHR11712:SF352">
    <property type="entry name" value="3-OXOACYL-[ACYL-CARRIER-PROTEIN] SYNTHASE"/>
    <property type="match status" value="1"/>
</dbReference>
<dbReference type="AlphaFoldDB" id="A0A932EP65"/>
<dbReference type="GO" id="GO:0005886">
    <property type="term" value="C:plasma membrane"/>
    <property type="evidence" value="ECO:0007669"/>
    <property type="project" value="UniProtKB-SubCell"/>
</dbReference>
<sequence>MTHRVVITGMGSLSPNGVGNEAFCRALLAGTSGVRRVTRFDASDLPVQIAGEVDFDEAQFYDPRERKHVSRVVPMAIAAATEALREAGLEWEAMSQAEKRAIGVILGSGGGAQEFSEEQYRLWMAGQIKKVSLFSIPSGTMGTLSSEVSMRFGFRGPSHVVSTGCTSSTDALGYAFDQIRHGRIPAMLAGGVDAPIAPGIMKGFTLMRIMTPSWNHAPGRASRPFSADRDGFVVAEGAWMFVFEAYDRAKARGAKILAEMAGYGSTCEAFHRVRLEECGEEPARAIAMAMQDAGITNDQVDYVNLHGTSTQLNDRIETRALKLVLNSRAAKTPMSALKSQIGHPQGASGAAGVAATLIAMHHGQLPPTINIEKADLECDLDYVPTAGRKHAIEHAVCNCIAFGSKNSALVLKKV</sequence>
<dbReference type="InterPro" id="IPR020841">
    <property type="entry name" value="PKS_Beta-ketoAc_synthase_dom"/>
</dbReference>
<evidence type="ECO:0000256" key="4">
    <source>
        <dbReference type="ARBA" id="ARBA00022475"/>
    </source>
</evidence>
<dbReference type="InterPro" id="IPR016039">
    <property type="entry name" value="Thiolase-like"/>
</dbReference>
<evidence type="ECO:0000256" key="6">
    <source>
        <dbReference type="ARBA" id="ARBA00022679"/>
    </source>
</evidence>
<dbReference type="NCBIfam" id="NF005589">
    <property type="entry name" value="PRK07314.1"/>
    <property type="match status" value="1"/>
</dbReference>
<evidence type="ECO:0000259" key="14">
    <source>
        <dbReference type="PROSITE" id="PS52004"/>
    </source>
</evidence>
<comment type="subcellular location">
    <subcellularLocation>
        <location evidence="1">Cell inner membrane</location>
    </subcellularLocation>
</comment>
<evidence type="ECO:0000313" key="16">
    <source>
        <dbReference type="Proteomes" id="UP000779809"/>
    </source>
</evidence>
<evidence type="ECO:0000256" key="8">
    <source>
        <dbReference type="ARBA" id="ARBA00022989"/>
    </source>
</evidence>
<dbReference type="Pfam" id="PF00109">
    <property type="entry name" value="ketoacyl-synt"/>
    <property type="match status" value="1"/>
</dbReference>
<dbReference type="Pfam" id="PF02801">
    <property type="entry name" value="Ketoacyl-synt_C"/>
    <property type="match status" value="1"/>
</dbReference>
<keyword evidence="4" id="KW-1003">Cell membrane</keyword>
<dbReference type="InterPro" id="IPR018201">
    <property type="entry name" value="Ketoacyl_synth_AS"/>
</dbReference>
<evidence type="ECO:0000256" key="1">
    <source>
        <dbReference type="ARBA" id="ARBA00004533"/>
    </source>
</evidence>
<evidence type="ECO:0000256" key="10">
    <source>
        <dbReference type="ARBA" id="ARBA00037576"/>
    </source>
</evidence>
<dbReference type="PROSITE" id="PS00606">
    <property type="entry name" value="KS3_1"/>
    <property type="match status" value="1"/>
</dbReference>
<dbReference type="CDD" id="cd00834">
    <property type="entry name" value="KAS_I_II"/>
    <property type="match status" value="1"/>
</dbReference>
<keyword evidence="8" id="KW-1133">Transmembrane helix</keyword>
<evidence type="ECO:0000256" key="13">
    <source>
        <dbReference type="RuleBase" id="RU003694"/>
    </source>
</evidence>
<keyword evidence="6 13" id="KW-0808">Transferase</keyword>
<dbReference type="PROSITE" id="PS52004">
    <property type="entry name" value="KS3_2"/>
    <property type="match status" value="1"/>
</dbReference>
<dbReference type="SUPFAM" id="SSF53901">
    <property type="entry name" value="Thiolase-like"/>
    <property type="match status" value="2"/>
</dbReference>
<evidence type="ECO:0000256" key="5">
    <source>
        <dbReference type="ARBA" id="ARBA00022519"/>
    </source>
</evidence>
<gene>
    <name evidence="15" type="ORF">HYX28_04080</name>
</gene>